<evidence type="ECO:0000313" key="8">
    <source>
        <dbReference type="EMBL" id="JAS62377.1"/>
    </source>
</evidence>
<feature type="compositionally biased region" description="Low complexity" evidence="6">
    <location>
        <begin position="15"/>
        <end position="25"/>
    </location>
</feature>
<evidence type="ECO:0000259" key="7">
    <source>
        <dbReference type="PROSITE" id="PS50039"/>
    </source>
</evidence>
<proteinExistence type="predicted"/>
<sequence>MADLVRGLNNSDWMPTASPSPTASPGRSRDGKPPYSYASLIRFAITNAPQGKMTLSEIYQFIIQTFPYYRDATTGWKNSIRHNLSLNKCFTKVARPKDDPGKGSYWAIDYSHAHEETFSKKKVKMPRASPYSPECNSNSSDSRQKPASVTPTHTPTGGEEFSLGDCGEVKAVISGLLSHYGMDSPTSQGSPSYYQGAEGEGVEQYSHYPQSYGYNYESYNSQAPGYSYQEDWRYYDNGYYQQSYGYDQSQYQQPQYQAGVNGYGTGTTNCAYTNQNCYVPSSHPSYTSEENSCEAYVWDSVS</sequence>
<dbReference type="PROSITE" id="PS00657">
    <property type="entry name" value="FORK_HEAD_1"/>
    <property type="match status" value="1"/>
</dbReference>
<dbReference type="PANTHER" id="PTHR46078">
    <property type="entry name" value="FORKHEAD BOX PROTEIN J2 FAMILY MEMBER"/>
    <property type="match status" value="1"/>
</dbReference>
<evidence type="ECO:0000256" key="6">
    <source>
        <dbReference type="SAM" id="MobiDB-lite"/>
    </source>
</evidence>
<feature type="region of interest" description="Disordered" evidence="6">
    <location>
        <begin position="1"/>
        <end position="31"/>
    </location>
</feature>
<accession>A0A1B6GIY4</accession>
<dbReference type="InterPro" id="IPR036390">
    <property type="entry name" value="WH_DNA-bd_sf"/>
</dbReference>
<dbReference type="EMBL" id="GECZ01007392">
    <property type="protein sequence ID" value="JAS62377.1"/>
    <property type="molecule type" value="Transcribed_RNA"/>
</dbReference>
<evidence type="ECO:0000256" key="3">
    <source>
        <dbReference type="ARBA" id="ARBA00023163"/>
    </source>
</evidence>
<organism evidence="8">
    <name type="scientific">Cuerna arida</name>
    <dbReference type="NCBI Taxonomy" id="1464854"/>
    <lineage>
        <taxon>Eukaryota</taxon>
        <taxon>Metazoa</taxon>
        <taxon>Ecdysozoa</taxon>
        <taxon>Arthropoda</taxon>
        <taxon>Hexapoda</taxon>
        <taxon>Insecta</taxon>
        <taxon>Pterygota</taxon>
        <taxon>Neoptera</taxon>
        <taxon>Paraneoptera</taxon>
        <taxon>Hemiptera</taxon>
        <taxon>Auchenorrhyncha</taxon>
        <taxon>Membracoidea</taxon>
        <taxon>Cicadellidae</taxon>
        <taxon>Cicadellinae</taxon>
        <taxon>Proconiini</taxon>
        <taxon>Cuerna</taxon>
    </lineage>
</organism>
<dbReference type="InterPro" id="IPR036388">
    <property type="entry name" value="WH-like_DNA-bd_sf"/>
</dbReference>
<dbReference type="InterPro" id="IPR045912">
    <property type="entry name" value="FOXJ2/3-like"/>
</dbReference>
<reference evidence="8" key="1">
    <citation type="submission" date="2015-11" db="EMBL/GenBank/DDBJ databases">
        <title>De novo transcriptome assembly of four potential Pierce s Disease insect vectors from Arizona vineyards.</title>
        <authorList>
            <person name="Tassone E.E."/>
        </authorList>
    </citation>
    <scope>NUCLEOTIDE SEQUENCE</scope>
</reference>
<evidence type="ECO:0000256" key="5">
    <source>
        <dbReference type="PROSITE-ProRule" id="PRU00089"/>
    </source>
</evidence>
<dbReference type="AlphaFoldDB" id="A0A1B6GIY4"/>
<evidence type="ECO:0000256" key="2">
    <source>
        <dbReference type="ARBA" id="ARBA00023125"/>
    </source>
</evidence>
<evidence type="ECO:0000256" key="1">
    <source>
        <dbReference type="ARBA" id="ARBA00023015"/>
    </source>
</evidence>
<feature type="region of interest" description="Disordered" evidence="6">
    <location>
        <begin position="119"/>
        <end position="162"/>
    </location>
</feature>
<gene>
    <name evidence="8" type="ORF">g.33717</name>
</gene>
<dbReference type="GO" id="GO:0005634">
    <property type="term" value="C:nucleus"/>
    <property type="evidence" value="ECO:0007669"/>
    <property type="project" value="UniProtKB-SubCell"/>
</dbReference>
<dbReference type="InterPro" id="IPR030456">
    <property type="entry name" value="TF_fork_head_CS_2"/>
</dbReference>
<keyword evidence="2 5" id="KW-0238">DNA-binding</keyword>
<comment type="subcellular location">
    <subcellularLocation>
        <location evidence="5">Nucleus</location>
    </subcellularLocation>
</comment>
<evidence type="ECO:0000256" key="4">
    <source>
        <dbReference type="ARBA" id="ARBA00023242"/>
    </source>
</evidence>
<dbReference type="GO" id="GO:0000978">
    <property type="term" value="F:RNA polymerase II cis-regulatory region sequence-specific DNA binding"/>
    <property type="evidence" value="ECO:0007669"/>
    <property type="project" value="TreeGrafter"/>
</dbReference>
<dbReference type="PRINTS" id="PR00053">
    <property type="entry name" value="FORKHEAD"/>
</dbReference>
<feature type="domain" description="Fork-head" evidence="7">
    <location>
        <begin position="32"/>
        <end position="123"/>
    </location>
</feature>
<dbReference type="PROSITE" id="PS00658">
    <property type="entry name" value="FORK_HEAD_2"/>
    <property type="match status" value="1"/>
</dbReference>
<keyword evidence="1" id="KW-0805">Transcription regulation</keyword>
<keyword evidence="4 5" id="KW-0539">Nucleus</keyword>
<dbReference type="InterPro" id="IPR018122">
    <property type="entry name" value="TF_fork_head_CS_1"/>
</dbReference>
<dbReference type="FunFam" id="1.10.10.10:FF:000135">
    <property type="entry name" value="forkhead box protein G1"/>
    <property type="match status" value="1"/>
</dbReference>
<dbReference type="CDD" id="cd20024">
    <property type="entry name" value="FH_FOXJ2-like"/>
    <property type="match status" value="1"/>
</dbReference>
<dbReference type="Pfam" id="PF00250">
    <property type="entry name" value="Forkhead"/>
    <property type="match status" value="1"/>
</dbReference>
<protein>
    <recommendedName>
        <fullName evidence="7">Fork-head domain-containing protein</fullName>
    </recommendedName>
</protein>
<dbReference type="GO" id="GO:0000981">
    <property type="term" value="F:DNA-binding transcription factor activity, RNA polymerase II-specific"/>
    <property type="evidence" value="ECO:0007669"/>
    <property type="project" value="TreeGrafter"/>
</dbReference>
<dbReference type="PANTHER" id="PTHR46078:SF2">
    <property type="entry name" value="FORK-HEAD DOMAIN-CONTAINING PROTEIN"/>
    <property type="match status" value="1"/>
</dbReference>
<keyword evidence="3" id="KW-0804">Transcription</keyword>
<dbReference type="Gene3D" id="1.10.10.10">
    <property type="entry name" value="Winged helix-like DNA-binding domain superfamily/Winged helix DNA-binding domain"/>
    <property type="match status" value="1"/>
</dbReference>
<name>A0A1B6GIY4_9HEMI</name>
<dbReference type="SMART" id="SM00339">
    <property type="entry name" value="FH"/>
    <property type="match status" value="1"/>
</dbReference>
<dbReference type="PROSITE" id="PS50039">
    <property type="entry name" value="FORK_HEAD_3"/>
    <property type="match status" value="1"/>
</dbReference>
<feature type="DNA-binding region" description="Fork-head" evidence="5">
    <location>
        <begin position="32"/>
        <end position="123"/>
    </location>
</feature>
<feature type="compositionally biased region" description="Polar residues" evidence="6">
    <location>
        <begin position="134"/>
        <end position="155"/>
    </location>
</feature>
<dbReference type="InterPro" id="IPR001766">
    <property type="entry name" value="Fork_head_dom"/>
</dbReference>
<dbReference type="SUPFAM" id="SSF46785">
    <property type="entry name" value="Winged helix' DNA-binding domain"/>
    <property type="match status" value="1"/>
</dbReference>